<dbReference type="Pfam" id="PF01618">
    <property type="entry name" value="MotA_ExbB"/>
    <property type="match status" value="1"/>
</dbReference>
<evidence type="ECO:0000256" key="4">
    <source>
        <dbReference type="ARBA" id="ARBA00022989"/>
    </source>
</evidence>
<evidence type="ECO:0000313" key="9">
    <source>
        <dbReference type="EMBL" id="MZR14957.1"/>
    </source>
</evidence>
<comment type="similarity">
    <text evidence="6">Belongs to the exbB/tolQ family.</text>
</comment>
<feature type="domain" description="MotA/TolQ/ExbB proton channel" evidence="8">
    <location>
        <begin position="163"/>
        <end position="235"/>
    </location>
</feature>
<evidence type="ECO:0000256" key="6">
    <source>
        <dbReference type="RuleBase" id="RU004057"/>
    </source>
</evidence>
<feature type="transmembrane region" description="Helical" evidence="7">
    <location>
        <begin position="160"/>
        <end position="179"/>
    </location>
</feature>
<evidence type="ECO:0000256" key="3">
    <source>
        <dbReference type="ARBA" id="ARBA00022692"/>
    </source>
</evidence>
<evidence type="ECO:0000313" key="10">
    <source>
        <dbReference type="Proteomes" id="UP000467322"/>
    </source>
</evidence>
<dbReference type="Proteomes" id="UP000467322">
    <property type="component" value="Unassembled WGS sequence"/>
</dbReference>
<keyword evidence="6" id="KW-0653">Protein transport</keyword>
<gene>
    <name evidence="9" type="ORF">GQE99_18205</name>
</gene>
<evidence type="ECO:0000259" key="8">
    <source>
        <dbReference type="Pfam" id="PF01618"/>
    </source>
</evidence>
<keyword evidence="3 7" id="KW-0812">Transmembrane</keyword>
<keyword evidence="10" id="KW-1185">Reference proteome</keyword>
<evidence type="ECO:0000256" key="1">
    <source>
        <dbReference type="ARBA" id="ARBA00004651"/>
    </source>
</evidence>
<proteinExistence type="inferred from homology"/>
<accession>A0A845M9V8</accession>
<keyword evidence="4 7" id="KW-1133">Transmembrane helix</keyword>
<feature type="transmembrane region" description="Helical" evidence="7">
    <location>
        <begin position="199"/>
        <end position="218"/>
    </location>
</feature>
<feature type="transmembrane region" description="Helical" evidence="7">
    <location>
        <begin position="25"/>
        <end position="46"/>
    </location>
</feature>
<dbReference type="GO" id="GO:0005886">
    <property type="term" value="C:plasma membrane"/>
    <property type="evidence" value="ECO:0007669"/>
    <property type="project" value="UniProtKB-SubCell"/>
</dbReference>
<feature type="transmembrane region" description="Helical" evidence="7">
    <location>
        <begin position="58"/>
        <end position="79"/>
    </location>
</feature>
<keyword evidence="5 7" id="KW-0472">Membrane</keyword>
<keyword evidence="2" id="KW-1003">Cell membrane</keyword>
<evidence type="ECO:0000256" key="5">
    <source>
        <dbReference type="ARBA" id="ARBA00023136"/>
    </source>
</evidence>
<dbReference type="AlphaFoldDB" id="A0A845M9V8"/>
<dbReference type="RefSeq" id="WP_161353180.1">
    <property type="nucleotide sequence ID" value="NZ_WTUX01000019.1"/>
</dbReference>
<keyword evidence="6" id="KW-0813">Transport</keyword>
<dbReference type="EMBL" id="WTUX01000019">
    <property type="protein sequence ID" value="MZR14957.1"/>
    <property type="molecule type" value="Genomic_DNA"/>
</dbReference>
<evidence type="ECO:0000256" key="2">
    <source>
        <dbReference type="ARBA" id="ARBA00022475"/>
    </source>
</evidence>
<comment type="caution">
    <text evidence="9">The sequence shown here is derived from an EMBL/GenBank/DDBJ whole genome shotgun (WGS) entry which is preliminary data.</text>
</comment>
<name>A0A845M9V8_9RHOB</name>
<protein>
    <recommendedName>
        <fullName evidence="8">MotA/TolQ/ExbB proton channel domain-containing protein</fullName>
    </recommendedName>
</protein>
<dbReference type="GO" id="GO:0015031">
    <property type="term" value="P:protein transport"/>
    <property type="evidence" value="ECO:0007669"/>
    <property type="project" value="UniProtKB-KW"/>
</dbReference>
<reference evidence="9 10" key="1">
    <citation type="submission" date="2019-12" db="EMBL/GenBank/DDBJ databases">
        <title>Maritimibacter sp. nov. sp. isolated from sea sand.</title>
        <authorList>
            <person name="Kim J."/>
            <person name="Jeong S.E."/>
            <person name="Jung H.S."/>
            <person name="Jeon C.O."/>
        </authorList>
    </citation>
    <scope>NUCLEOTIDE SEQUENCE [LARGE SCALE GENOMIC DNA]</scope>
    <source>
        <strain evidence="9 10">DP07</strain>
    </source>
</reference>
<dbReference type="InterPro" id="IPR002898">
    <property type="entry name" value="MotA_ExbB_proton_chnl"/>
</dbReference>
<comment type="subcellular location">
    <subcellularLocation>
        <location evidence="1">Cell membrane</location>
        <topology evidence="1">Multi-pass membrane protein</topology>
    </subcellularLocation>
    <subcellularLocation>
        <location evidence="6">Membrane</location>
        <topology evidence="6">Multi-pass membrane protein</topology>
    </subcellularLocation>
</comment>
<sequence length="251" mass="27532">MTDSHIEQNEGLAARIVGNRAWDDLFRWVLLMAVLCLGAVILWDYGFLDYLIENDISGISTLIIIVFGVGSLYCLWFLFDLSREMSALAEVTEGLETGGITSMDAALAKLGPNRRVRRVVEDLERMRRASGDGSPDTLLSAFSSSCRSPVRLGVFVSDTLYKLGLLGTVIGFILMLVSMRDLGEFDVETMRSALQSMTGGMAVALLTTITGLSAGVLLRMQFNILDNLVLKIVQHLVRFSEVILPSAMAKD</sequence>
<organism evidence="9 10">
    <name type="scientific">Maritimibacter harenae</name>
    <dbReference type="NCBI Taxonomy" id="2606218"/>
    <lineage>
        <taxon>Bacteria</taxon>
        <taxon>Pseudomonadati</taxon>
        <taxon>Pseudomonadota</taxon>
        <taxon>Alphaproteobacteria</taxon>
        <taxon>Rhodobacterales</taxon>
        <taxon>Roseobacteraceae</taxon>
        <taxon>Maritimibacter</taxon>
    </lineage>
</organism>
<evidence type="ECO:0000256" key="7">
    <source>
        <dbReference type="SAM" id="Phobius"/>
    </source>
</evidence>